<dbReference type="InterPro" id="IPR005913">
    <property type="entry name" value="dTDP_dehydrorham_reduct"/>
</dbReference>
<dbReference type="AlphaFoldDB" id="A0A1X7F3S6"/>
<comment type="function">
    <text evidence="6">Catalyzes the reduction of dTDP-6-deoxy-L-lyxo-4-hexulose to yield dTDP-L-rhamnose.</text>
</comment>
<dbReference type="GO" id="GO:0019305">
    <property type="term" value="P:dTDP-rhamnose biosynthetic process"/>
    <property type="evidence" value="ECO:0007669"/>
    <property type="project" value="UniProtKB-UniPathway"/>
</dbReference>
<dbReference type="EC" id="1.1.1.133" evidence="3 6"/>
<evidence type="ECO:0000256" key="3">
    <source>
        <dbReference type="ARBA" id="ARBA00012929"/>
    </source>
</evidence>
<dbReference type="Gene3D" id="3.40.50.720">
    <property type="entry name" value="NAD(P)-binding Rossmann-like Domain"/>
    <property type="match status" value="1"/>
</dbReference>
<dbReference type="InterPro" id="IPR036291">
    <property type="entry name" value="NAD(P)-bd_dom_sf"/>
</dbReference>
<keyword evidence="6" id="KW-0521">NADP</keyword>
<dbReference type="GO" id="GO:0048269">
    <property type="term" value="C:methionine adenosyltransferase complex"/>
    <property type="evidence" value="ECO:0007669"/>
    <property type="project" value="TreeGrafter"/>
</dbReference>
<dbReference type="STRING" id="1519643.SAMN06295933_3636"/>
<dbReference type="Pfam" id="PF04321">
    <property type="entry name" value="RmlD_sub_bind"/>
    <property type="match status" value="1"/>
</dbReference>
<organism evidence="8 9">
    <name type="scientific">Desulfovibrio gilichinskyi</name>
    <dbReference type="NCBI Taxonomy" id="1519643"/>
    <lineage>
        <taxon>Bacteria</taxon>
        <taxon>Pseudomonadati</taxon>
        <taxon>Thermodesulfobacteriota</taxon>
        <taxon>Desulfovibrionia</taxon>
        <taxon>Desulfovibrionales</taxon>
        <taxon>Desulfovibrionaceae</taxon>
        <taxon>Desulfovibrio</taxon>
    </lineage>
</organism>
<dbReference type="OrthoDB" id="5453106at2"/>
<dbReference type="PANTHER" id="PTHR10491:SF4">
    <property type="entry name" value="METHIONINE ADENOSYLTRANSFERASE 2 SUBUNIT BETA"/>
    <property type="match status" value="1"/>
</dbReference>
<comment type="catalytic activity">
    <reaction evidence="5">
        <text>dTDP-beta-L-rhamnose + NADP(+) = dTDP-4-dehydro-beta-L-rhamnose + NADPH + H(+)</text>
        <dbReference type="Rhea" id="RHEA:21796"/>
        <dbReference type="ChEBI" id="CHEBI:15378"/>
        <dbReference type="ChEBI" id="CHEBI:57510"/>
        <dbReference type="ChEBI" id="CHEBI:57783"/>
        <dbReference type="ChEBI" id="CHEBI:58349"/>
        <dbReference type="ChEBI" id="CHEBI:62830"/>
        <dbReference type="EC" id="1.1.1.133"/>
    </reaction>
</comment>
<sequence length="285" mass="31740">MDILVIGDGTLGKSLTQSLRNRGHTVFVTSRKDCNCYKLDLSNPPEITELPKSDWAIIAAAITGYKKCEEDKNAFNTNVANTIKLAKDFISIGTNVVFPSSTSVFDGNTPFVTTETPTSPVTNYGLQKQEVEKFLSRHNSNALIIRYTKLLGYNLGIIKEWVDSWKNGISIRAFTDLSIAPVLMEDAAFMTCKLMEKGKTGIHHCSALEEISYYDFALKLCAILNFSPKLVQKSSCKNRNITYHPRFSSLDARKTGTEIGWELPTMDKLIQNVKASIDENETSSC</sequence>
<evidence type="ECO:0000256" key="6">
    <source>
        <dbReference type="RuleBase" id="RU364082"/>
    </source>
</evidence>
<evidence type="ECO:0000256" key="2">
    <source>
        <dbReference type="ARBA" id="ARBA00010944"/>
    </source>
</evidence>
<dbReference type="UniPathway" id="UPA00124"/>
<dbReference type="Gene3D" id="3.90.25.10">
    <property type="entry name" value="UDP-galactose 4-epimerase, domain 1"/>
    <property type="match status" value="1"/>
</dbReference>
<dbReference type="SUPFAM" id="SSF51735">
    <property type="entry name" value="NAD(P)-binding Rossmann-fold domains"/>
    <property type="match status" value="1"/>
</dbReference>
<accession>A0A1X7F3S6</accession>
<evidence type="ECO:0000256" key="4">
    <source>
        <dbReference type="ARBA" id="ARBA00017099"/>
    </source>
</evidence>
<evidence type="ECO:0000256" key="1">
    <source>
        <dbReference type="ARBA" id="ARBA00004781"/>
    </source>
</evidence>
<evidence type="ECO:0000313" key="8">
    <source>
        <dbReference type="EMBL" id="SMF45083.1"/>
    </source>
</evidence>
<dbReference type="InterPro" id="IPR029903">
    <property type="entry name" value="RmlD-like-bd"/>
</dbReference>
<proteinExistence type="inferred from homology"/>
<dbReference type="GO" id="GO:0006556">
    <property type="term" value="P:S-adenosylmethionine biosynthetic process"/>
    <property type="evidence" value="ECO:0007669"/>
    <property type="project" value="TreeGrafter"/>
</dbReference>
<comment type="pathway">
    <text evidence="1 6">Carbohydrate biosynthesis; dTDP-L-rhamnose biosynthesis.</text>
</comment>
<gene>
    <name evidence="8" type="ORF">SAMN06295933_3636</name>
</gene>
<evidence type="ECO:0000259" key="7">
    <source>
        <dbReference type="Pfam" id="PF04321"/>
    </source>
</evidence>
<keyword evidence="9" id="KW-1185">Reference proteome</keyword>
<feature type="domain" description="RmlD-like substrate binding" evidence="7">
    <location>
        <begin position="1"/>
        <end position="272"/>
    </location>
</feature>
<evidence type="ECO:0000256" key="5">
    <source>
        <dbReference type="ARBA" id="ARBA00048200"/>
    </source>
</evidence>
<dbReference type="EMBL" id="FWZU01000010">
    <property type="protein sequence ID" value="SMF45083.1"/>
    <property type="molecule type" value="Genomic_DNA"/>
</dbReference>
<name>A0A1X7F3S6_9BACT</name>
<reference evidence="9" key="1">
    <citation type="submission" date="2017-04" db="EMBL/GenBank/DDBJ databases">
        <authorList>
            <person name="Varghese N."/>
            <person name="Submissions S."/>
        </authorList>
    </citation>
    <scope>NUCLEOTIDE SEQUENCE [LARGE SCALE GENOMIC DNA]</scope>
    <source>
        <strain evidence="9">K3S</strain>
    </source>
</reference>
<dbReference type="RefSeq" id="WP_085104852.1">
    <property type="nucleotide sequence ID" value="NZ_FWZU01000010.1"/>
</dbReference>
<dbReference type="PANTHER" id="PTHR10491">
    <property type="entry name" value="DTDP-4-DEHYDRORHAMNOSE REDUCTASE"/>
    <property type="match status" value="1"/>
</dbReference>
<evidence type="ECO:0000313" key="9">
    <source>
        <dbReference type="Proteomes" id="UP000192906"/>
    </source>
</evidence>
<comment type="similarity">
    <text evidence="2 6">Belongs to the dTDP-4-dehydrorhamnose reductase family.</text>
</comment>
<dbReference type="Proteomes" id="UP000192906">
    <property type="component" value="Unassembled WGS sequence"/>
</dbReference>
<dbReference type="GO" id="GO:0008831">
    <property type="term" value="F:dTDP-4-dehydrorhamnose reductase activity"/>
    <property type="evidence" value="ECO:0007669"/>
    <property type="project" value="UniProtKB-EC"/>
</dbReference>
<protein>
    <recommendedName>
        <fullName evidence="4 6">dTDP-4-dehydrorhamnose reductase</fullName>
        <ecNumber evidence="3 6">1.1.1.133</ecNumber>
    </recommendedName>
</protein>
<dbReference type="GO" id="GO:0048270">
    <property type="term" value="F:methionine adenosyltransferase regulator activity"/>
    <property type="evidence" value="ECO:0007669"/>
    <property type="project" value="TreeGrafter"/>
</dbReference>
<keyword evidence="6" id="KW-0560">Oxidoreductase</keyword>